<dbReference type="Proteomes" id="UP000050557">
    <property type="component" value="Unassembled WGS sequence"/>
</dbReference>
<dbReference type="EMBL" id="LJQM01000140">
    <property type="protein sequence ID" value="KPX44811.1"/>
    <property type="molecule type" value="Genomic_DNA"/>
</dbReference>
<protein>
    <submittedName>
        <fullName evidence="1">Uncharacterized protein</fullName>
    </submittedName>
</protein>
<dbReference type="RefSeq" id="WP_054986403.1">
    <property type="nucleotide sequence ID" value="NZ_CP092918.1"/>
</dbReference>
<dbReference type="AlphaFoldDB" id="A0A0P9RG26"/>
<comment type="caution">
    <text evidence="1">The sequence shown here is derived from an EMBL/GenBank/DDBJ whole genome shotgun (WGS) entry which is preliminary data.</text>
</comment>
<gene>
    <name evidence="1" type="ORF">ALO68_03885</name>
</gene>
<name>A0A0P9RG26_9PSED</name>
<accession>A0A0P9RG26</accession>
<reference evidence="1 2" key="1">
    <citation type="submission" date="2015-09" db="EMBL/GenBank/DDBJ databases">
        <title>Genome announcement of multiple Pseudomonas syringae strains.</title>
        <authorList>
            <person name="Thakur S."/>
            <person name="Wang P.W."/>
            <person name="Gong Y."/>
            <person name="Weir B.S."/>
            <person name="Guttman D.S."/>
        </authorList>
    </citation>
    <scope>NUCLEOTIDE SEQUENCE [LARGE SCALE GENOMIC DNA]</scope>
    <source>
        <strain evidence="1 2">ICMP4531</strain>
    </source>
</reference>
<dbReference type="PATRIC" id="fig|251654.3.peg.5170"/>
<organism evidence="1 2">
    <name type="scientific">Pseudomonas syringae pv. helianthi</name>
    <dbReference type="NCBI Taxonomy" id="251654"/>
    <lineage>
        <taxon>Bacteria</taxon>
        <taxon>Pseudomonadati</taxon>
        <taxon>Pseudomonadota</taxon>
        <taxon>Gammaproteobacteria</taxon>
        <taxon>Pseudomonadales</taxon>
        <taxon>Pseudomonadaceae</taxon>
        <taxon>Pseudomonas</taxon>
    </lineage>
</organism>
<sequence>MNIPVDRPRSVTFNHPSGATAKIHFIWGMAHDPVPKGIRVEVKSKEGDIQTSHEKAIYRSFDQAVQQGTRLANAIIEVSEPLPDV</sequence>
<evidence type="ECO:0000313" key="1">
    <source>
        <dbReference type="EMBL" id="KPX44811.1"/>
    </source>
</evidence>
<evidence type="ECO:0000313" key="2">
    <source>
        <dbReference type="Proteomes" id="UP000050557"/>
    </source>
</evidence>
<proteinExistence type="predicted"/>